<evidence type="ECO:0000313" key="1">
    <source>
        <dbReference type="EMBL" id="GAJ01525.1"/>
    </source>
</evidence>
<sequence>EKKSIKFMENSALQVVTKLSVNSNKPKVMREYRRSLRSLLHRCMIQGPASQTRDCLKKFKRSILGKVSFVKSIDEEQGIKLRKQFDRINWN</sequence>
<feature type="non-terminal residue" evidence="1">
    <location>
        <position position="1"/>
    </location>
</feature>
<gene>
    <name evidence="1" type="ORF">S12H4_33899</name>
</gene>
<organism evidence="1">
    <name type="scientific">marine sediment metagenome</name>
    <dbReference type="NCBI Taxonomy" id="412755"/>
    <lineage>
        <taxon>unclassified sequences</taxon>
        <taxon>metagenomes</taxon>
        <taxon>ecological metagenomes</taxon>
    </lineage>
</organism>
<protein>
    <submittedName>
        <fullName evidence="1">Uncharacterized protein</fullName>
    </submittedName>
</protein>
<accession>X1V8H4</accession>
<proteinExistence type="predicted"/>
<comment type="caution">
    <text evidence="1">The sequence shown here is derived from an EMBL/GenBank/DDBJ whole genome shotgun (WGS) entry which is preliminary data.</text>
</comment>
<dbReference type="AlphaFoldDB" id="X1V8H4"/>
<name>X1V8H4_9ZZZZ</name>
<dbReference type="EMBL" id="BARW01020019">
    <property type="protein sequence ID" value="GAJ01525.1"/>
    <property type="molecule type" value="Genomic_DNA"/>
</dbReference>
<reference evidence="1" key="1">
    <citation type="journal article" date="2014" name="Front. Microbiol.">
        <title>High frequency of phylogenetically diverse reductive dehalogenase-homologous genes in deep subseafloor sedimentary metagenomes.</title>
        <authorList>
            <person name="Kawai M."/>
            <person name="Futagami T."/>
            <person name="Toyoda A."/>
            <person name="Takaki Y."/>
            <person name="Nishi S."/>
            <person name="Hori S."/>
            <person name="Arai W."/>
            <person name="Tsubouchi T."/>
            <person name="Morono Y."/>
            <person name="Uchiyama I."/>
            <person name="Ito T."/>
            <person name="Fujiyama A."/>
            <person name="Inagaki F."/>
            <person name="Takami H."/>
        </authorList>
    </citation>
    <scope>NUCLEOTIDE SEQUENCE</scope>
    <source>
        <strain evidence="1">Expedition CK06-06</strain>
    </source>
</reference>